<dbReference type="SUPFAM" id="SSF103473">
    <property type="entry name" value="MFS general substrate transporter"/>
    <property type="match status" value="1"/>
</dbReference>
<dbReference type="Gene3D" id="1.20.1250.20">
    <property type="entry name" value="MFS general substrate transporter like domains"/>
    <property type="match status" value="1"/>
</dbReference>
<accession>A0AAJ4ZFE9</accession>
<evidence type="ECO:0000256" key="6">
    <source>
        <dbReference type="SAM" id="Phobius"/>
    </source>
</evidence>
<dbReference type="PROSITE" id="PS50850">
    <property type="entry name" value="MFS"/>
    <property type="match status" value="1"/>
</dbReference>
<feature type="transmembrane region" description="Helical" evidence="6">
    <location>
        <begin position="163"/>
        <end position="182"/>
    </location>
</feature>
<keyword evidence="3 6" id="KW-0812">Transmembrane</keyword>
<reference evidence="10" key="1">
    <citation type="submission" date="2014-12" db="EMBL/GenBank/DDBJ databases">
        <title>Complete Genome Sequencing of Pandoraea pulmonicola DSM 16583.</title>
        <authorList>
            <person name="Chan K.-G."/>
        </authorList>
    </citation>
    <scope>NUCLEOTIDE SEQUENCE [LARGE SCALE GENOMIC DNA]</scope>
    <source>
        <strain evidence="10">DSM 16583</strain>
    </source>
</reference>
<organism evidence="9 11">
    <name type="scientific">Pandoraea pulmonicola</name>
    <dbReference type="NCBI Taxonomy" id="93221"/>
    <lineage>
        <taxon>Bacteria</taxon>
        <taxon>Pseudomonadati</taxon>
        <taxon>Pseudomonadota</taxon>
        <taxon>Betaproteobacteria</taxon>
        <taxon>Burkholderiales</taxon>
        <taxon>Burkholderiaceae</taxon>
        <taxon>Pandoraea</taxon>
    </lineage>
</organism>
<proteinExistence type="predicted"/>
<evidence type="ECO:0000259" key="7">
    <source>
        <dbReference type="PROSITE" id="PS50850"/>
    </source>
</evidence>
<sequence>MSSSRRRALVCAAYLGTFLASLDISIVNVALPTLQVALHTDMAGLQWVINAYAIAISAFMLSAGPLGDRYGHKPIWLASVAFFTAGSALCAVAGQLDTLLAGRAIQGVAGALLIPSAMPILTQAFPDARERARVIGGWSAFSALALVLGPISGGLLIEHLGWQSIFLVNLPLGAVALALGMFGIPGGTHGHRGVFDPAGQCLSVVWLGAMTYGLIRMGEPDAAPEALAPIFGVAFAALALFVWVERRVARPLLPVSMLREARMRLANVASFTLGFSGYASLFFLSLFLQQAQGHPPAQAGWQLMPQFLTMGVTSLLFGRIAHRAALGTLIVAGYAAIGLTLCAMTAFTAGTPYWVVGAAFAGLGLGMGLAVPGTGMMVMNLAPAAQTGMASATMNALRQTGMTMGIALLGSVMNLRAAQDLTATARTHGVTHAPAFAHTAISGHMLDPALTWLPDAYRHARAQGFALATLGGGLACTVIAALLYRQHARYARDARPSAATQTTGSAGK</sequence>
<dbReference type="KEGG" id="ppul:RO07_01410"/>
<dbReference type="Gene3D" id="1.20.1720.10">
    <property type="entry name" value="Multidrug resistance protein D"/>
    <property type="match status" value="1"/>
</dbReference>
<feature type="transmembrane region" description="Helical" evidence="6">
    <location>
        <begin position="75"/>
        <end position="94"/>
    </location>
</feature>
<dbReference type="EMBL" id="UGSJ01000001">
    <property type="protein sequence ID" value="SUA92477.1"/>
    <property type="molecule type" value="Genomic_DNA"/>
</dbReference>
<keyword evidence="10" id="KW-1185">Reference proteome</keyword>
<dbReference type="PANTHER" id="PTHR42718:SF9">
    <property type="entry name" value="MAJOR FACILITATOR SUPERFAMILY MULTIDRUG TRANSPORTER MFSC"/>
    <property type="match status" value="1"/>
</dbReference>
<evidence type="ECO:0000256" key="5">
    <source>
        <dbReference type="ARBA" id="ARBA00023136"/>
    </source>
</evidence>
<dbReference type="GO" id="GO:0016020">
    <property type="term" value="C:membrane"/>
    <property type="evidence" value="ECO:0007669"/>
    <property type="project" value="UniProtKB-SubCell"/>
</dbReference>
<evidence type="ECO:0000256" key="4">
    <source>
        <dbReference type="ARBA" id="ARBA00022989"/>
    </source>
</evidence>
<dbReference type="RefSeq" id="WP_039404658.1">
    <property type="nucleotide sequence ID" value="NZ_CP010310.2"/>
</dbReference>
<evidence type="ECO:0000313" key="8">
    <source>
        <dbReference type="EMBL" id="AJC19479.1"/>
    </source>
</evidence>
<evidence type="ECO:0000313" key="11">
    <source>
        <dbReference type="Proteomes" id="UP000254589"/>
    </source>
</evidence>
<dbReference type="Proteomes" id="UP000035086">
    <property type="component" value="Chromosome"/>
</dbReference>
<feature type="transmembrane region" description="Helical" evidence="6">
    <location>
        <begin position="324"/>
        <end position="347"/>
    </location>
</feature>
<feature type="transmembrane region" description="Helical" evidence="6">
    <location>
        <begin position="45"/>
        <end position="63"/>
    </location>
</feature>
<feature type="transmembrane region" description="Helical" evidence="6">
    <location>
        <begin position="400"/>
        <end position="418"/>
    </location>
</feature>
<dbReference type="GO" id="GO:0022857">
    <property type="term" value="F:transmembrane transporter activity"/>
    <property type="evidence" value="ECO:0007669"/>
    <property type="project" value="InterPro"/>
</dbReference>
<dbReference type="InterPro" id="IPR036259">
    <property type="entry name" value="MFS_trans_sf"/>
</dbReference>
<dbReference type="InterPro" id="IPR011701">
    <property type="entry name" value="MFS"/>
</dbReference>
<keyword evidence="4 6" id="KW-1133">Transmembrane helix</keyword>
<feature type="transmembrane region" description="Helical" evidence="6">
    <location>
        <begin position="353"/>
        <end position="379"/>
    </location>
</feature>
<name>A0AAJ4ZFE9_PANPU</name>
<evidence type="ECO:0000256" key="2">
    <source>
        <dbReference type="ARBA" id="ARBA00022448"/>
    </source>
</evidence>
<dbReference type="Proteomes" id="UP000254589">
    <property type="component" value="Unassembled WGS sequence"/>
</dbReference>
<dbReference type="Pfam" id="PF07690">
    <property type="entry name" value="MFS_1"/>
    <property type="match status" value="1"/>
</dbReference>
<evidence type="ECO:0000256" key="1">
    <source>
        <dbReference type="ARBA" id="ARBA00004141"/>
    </source>
</evidence>
<dbReference type="PANTHER" id="PTHR42718">
    <property type="entry name" value="MAJOR FACILITATOR SUPERFAMILY MULTIDRUG TRANSPORTER MFSC"/>
    <property type="match status" value="1"/>
</dbReference>
<evidence type="ECO:0000313" key="9">
    <source>
        <dbReference type="EMBL" id="SUA92477.1"/>
    </source>
</evidence>
<reference evidence="8" key="2">
    <citation type="submission" date="2016-11" db="EMBL/GenBank/DDBJ databases">
        <title>Complete Genome Sequencing of Pandoraea pulmonicola DSM 16583.</title>
        <authorList>
            <person name="Chan K.-G."/>
        </authorList>
    </citation>
    <scope>NUCLEOTIDE SEQUENCE</scope>
    <source>
        <strain evidence="8">DSM 16583</strain>
    </source>
</reference>
<dbReference type="InterPro" id="IPR020846">
    <property type="entry name" value="MFS_dom"/>
</dbReference>
<comment type="subcellular location">
    <subcellularLocation>
        <location evidence="1">Membrane</location>
        <topology evidence="1">Multi-pass membrane protein</topology>
    </subcellularLocation>
</comment>
<feature type="domain" description="Major facilitator superfamily (MFS) profile" evidence="7">
    <location>
        <begin position="9"/>
        <end position="489"/>
    </location>
</feature>
<feature type="transmembrane region" description="Helical" evidence="6">
    <location>
        <begin position="194"/>
        <end position="215"/>
    </location>
</feature>
<feature type="transmembrane region" description="Helical" evidence="6">
    <location>
        <begin position="265"/>
        <end position="287"/>
    </location>
</feature>
<feature type="transmembrane region" description="Helical" evidence="6">
    <location>
        <begin position="100"/>
        <end position="122"/>
    </location>
</feature>
<keyword evidence="2" id="KW-0813">Transport</keyword>
<evidence type="ECO:0000256" key="3">
    <source>
        <dbReference type="ARBA" id="ARBA00022692"/>
    </source>
</evidence>
<dbReference type="CDD" id="cd17321">
    <property type="entry name" value="MFS_MMR_MDR_like"/>
    <property type="match status" value="1"/>
</dbReference>
<feature type="transmembrane region" description="Helical" evidence="6">
    <location>
        <begin position="134"/>
        <end position="157"/>
    </location>
</feature>
<evidence type="ECO:0000313" key="10">
    <source>
        <dbReference type="Proteomes" id="UP000035086"/>
    </source>
</evidence>
<gene>
    <name evidence="9" type="primary">stp_3</name>
    <name evidence="9" type="ORF">NCTC13159_04009</name>
    <name evidence="8" type="ORF">RO07_01410</name>
</gene>
<feature type="transmembrane region" description="Helical" evidence="6">
    <location>
        <begin position="227"/>
        <end position="244"/>
    </location>
</feature>
<keyword evidence="5 6" id="KW-0472">Membrane</keyword>
<dbReference type="EMBL" id="CP010310">
    <property type="protein sequence ID" value="AJC19479.1"/>
    <property type="molecule type" value="Genomic_DNA"/>
</dbReference>
<dbReference type="AlphaFoldDB" id="A0AAJ4ZFE9"/>
<reference evidence="9 11" key="3">
    <citation type="submission" date="2018-06" db="EMBL/GenBank/DDBJ databases">
        <authorList>
            <consortium name="Pathogen Informatics"/>
            <person name="Doyle S."/>
        </authorList>
    </citation>
    <scope>NUCLEOTIDE SEQUENCE [LARGE SCALE GENOMIC DNA]</scope>
    <source>
        <strain evidence="9 11">NCTC13159</strain>
    </source>
</reference>
<feature type="transmembrane region" description="Helical" evidence="6">
    <location>
        <begin position="299"/>
        <end position="317"/>
    </location>
</feature>
<protein>
    <submittedName>
        <fullName evidence="8">MFS transporter</fullName>
    </submittedName>
    <submittedName>
        <fullName evidence="9">Spectinomycin tetracycline efflux pump</fullName>
    </submittedName>
</protein>
<feature type="transmembrane region" description="Helical" evidence="6">
    <location>
        <begin position="462"/>
        <end position="484"/>
    </location>
</feature>